<keyword evidence="2" id="KW-0677">Repeat</keyword>
<gene>
    <name evidence="4" type="ORF">GSPATT00034369001</name>
</gene>
<dbReference type="OrthoDB" id="311446at2759"/>
<evidence type="ECO:0000256" key="3">
    <source>
        <dbReference type="SAM" id="Coils"/>
    </source>
</evidence>
<evidence type="ECO:0000313" key="5">
    <source>
        <dbReference type="Proteomes" id="UP000000600"/>
    </source>
</evidence>
<evidence type="ECO:0000313" key="4">
    <source>
        <dbReference type="EMBL" id="CAK64892.1"/>
    </source>
</evidence>
<evidence type="ECO:0000256" key="2">
    <source>
        <dbReference type="ARBA" id="ARBA00022737"/>
    </source>
</evidence>
<dbReference type="InterPro" id="IPR027417">
    <property type="entry name" value="P-loop_NTPase"/>
</dbReference>
<dbReference type="Proteomes" id="UP000000600">
    <property type="component" value="Unassembled WGS sequence"/>
</dbReference>
<organism evidence="4 5">
    <name type="scientific">Paramecium tetraurelia</name>
    <dbReference type="NCBI Taxonomy" id="5888"/>
    <lineage>
        <taxon>Eukaryota</taxon>
        <taxon>Sar</taxon>
        <taxon>Alveolata</taxon>
        <taxon>Ciliophora</taxon>
        <taxon>Intramacronucleata</taxon>
        <taxon>Oligohymenophorea</taxon>
        <taxon>Peniculida</taxon>
        <taxon>Parameciidae</taxon>
        <taxon>Paramecium</taxon>
    </lineage>
</organism>
<dbReference type="OMA" id="QMIGMER"/>
<keyword evidence="3" id="KW-0175">Coiled coil</keyword>
<keyword evidence="1" id="KW-0853">WD repeat</keyword>
<evidence type="ECO:0008006" key="6">
    <source>
        <dbReference type="Google" id="ProtNLM"/>
    </source>
</evidence>
<dbReference type="InParanoid" id="A0C275"/>
<keyword evidence="5" id="KW-1185">Reference proteome</keyword>
<name>A0C275_PARTE</name>
<protein>
    <recommendedName>
        <fullName evidence="6">NACHT domain-containing protein</fullName>
    </recommendedName>
</protein>
<reference evidence="4 5" key="1">
    <citation type="journal article" date="2006" name="Nature">
        <title>Global trends of whole-genome duplications revealed by the ciliate Paramecium tetraurelia.</title>
        <authorList>
            <consortium name="Genoscope"/>
            <person name="Aury J.-M."/>
            <person name="Jaillon O."/>
            <person name="Duret L."/>
            <person name="Noel B."/>
            <person name="Jubin C."/>
            <person name="Porcel B.M."/>
            <person name="Segurens B."/>
            <person name="Daubin V."/>
            <person name="Anthouard V."/>
            <person name="Aiach N."/>
            <person name="Arnaiz O."/>
            <person name="Billaut A."/>
            <person name="Beisson J."/>
            <person name="Blanc I."/>
            <person name="Bouhouche K."/>
            <person name="Camara F."/>
            <person name="Duharcourt S."/>
            <person name="Guigo R."/>
            <person name="Gogendeau D."/>
            <person name="Katinka M."/>
            <person name="Keller A.-M."/>
            <person name="Kissmehl R."/>
            <person name="Klotz C."/>
            <person name="Koll F."/>
            <person name="Le Moue A."/>
            <person name="Lepere C."/>
            <person name="Malinsky S."/>
            <person name="Nowacki M."/>
            <person name="Nowak J.K."/>
            <person name="Plattner H."/>
            <person name="Poulain J."/>
            <person name="Ruiz F."/>
            <person name="Serrano V."/>
            <person name="Zagulski M."/>
            <person name="Dessen P."/>
            <person name="Betermier M."/>
            <person name="Weissenbach J."/>
            <person name="Scarpelli C."/>
            <person name="Schachter V."/>
            <person name="Sperling L."/>
            <person name="Meyer E."/>
            <person name="Cohen J."/>
            <person name="Wincker P."/>
        </authorList>
    </citation>
    <scope>NUCLEOTIDE SEQUENCE [LARGE SCALE GENOMIC DNA]</scope>
    <source>
        <strain evidence="4 5">Stock d4-2</strain>
    </source>
</reference>
<sequence length="842" mass="100306">MKFSPFQNLEIQKRQNNSLVTQKQFIVFKLLVSNFKKYTQKQMHLGILFTQYQHKQNHKNYNNFSVVQEYPKKIIRCNINFYKNVINELTANQFSEQDYQHKLSKQKGQIEYFSFQLSIEEQLTSEEIQDLELIEKEFGEILIEEFPSSQQMDKMMKIIEAVSLTESIKNLTEEKLNFLKLRLELEKFDSLFLELSKIQDSSKNKTIGQIEILHYEELTSQTESVIKTLKTFECTDKEIFQILINEELRDLERKISEYKQYYQNQQGKNIEVQGVVKRRISQQILKTEKQEEVELNKQTSKQKENHQIIEKDVLPRDIDNDNFNKETYSVFLQFMIKVVKLQALLIKQERELLQKLFEEITLFSDKLDQIQKYKQEVQANLYQKFYLYFLTLIKSYEQQKWAKVKQQLKEDGKFQLQFQTILDNLPLEVNEVTQQENNIDLNDLKVQIKEKLDELGFFTNHLIDQEFLISKLRKIYLLQNEEEFDEEQNQKSGLLGELIQKYQDFDNNYIWKIKQGLVFTIIQISLNCFSDKMMQFCQNALIQLWTEEKDSRVRNLLKNADLISIQMQILSRNWQTQHDKIAEKMQQMLDKIDKLQEQISHEANLNQRDLQLKEMDETTVQLDEYIENISEMGLQLRLVTDFVNHIRKGLIRVEGKINQMKEQLKSMGNDIKFLRGKSVEQLFEIRKWKVLKEAAFKNVKSIYVPLQTQEIFHQAEEKKEVKSSILMNFEQLNDTEGEVNQFLLEQKQTVLLIHGVAGSGKSTTAKKIEEFIWKLQNNNKKISNQILIPIYISLPSLKNPVFQAVEEALRQDEYGFDELQLKECKEMLEKKDFRIFIDNGQL</sequence>
<dbReference type="SUPFAM" id="SSF52540">
    <property type="entry name" value="P-loop containing nucleoside triphosphate hydrolases"/>
    <property type="match status" value="1"/>
</dbReference>
<dbReference type="RefSeq" id="XP_001432289.1">
    <property type="nucleotide sequence ID" value="XM_001432252.1"/>
</dbReference>
<dbReference type="KEGG" id="ptm:GSPATT00034369001"/>
<accession>A0C275</accession>
<dbReference type="Gene3D" id="3.40.50.300">
    <property type="entry name" value="P-loop containing nucleotide triphosphate hydrolases"/>
    <property type="match status" value="1"/>
</dbReference>
<dbReference type="GeneID" id="5018073"/>
<dbReference type="GO" id="GO:0048188">
    <property type="term" value="C:Set1C/COMPASS complex"/>
    <property type="evidence" value="ECO:0000318"/>
    <property type="project" value="GO_Central"/>
</dbReference>
<feature type="coiled-coil region" evidence="3">
    <location>
        <begin position="578"/>
        <end position="605"/>
    </location>
</feature>
<dbReference type="EMBL" id="CT868035">
    <property type="protein sequence ID" value="CAK64892.1"/>
    <property type="molecule type" value="Genomic_DNA"/>
</dbReference>
<dbReference type="GO" id="GO:0042393">
    <property type="term" value="F:histone binding"/>
    <property type="evidence" value="ECO:0000318"/>
    <property type="project" value="GO_Central"/>
</dbReference>
<dbReference type="HOGENOM" id="CLU_344036_0_0_1"/>
<proteinExistence type="predicted"/>
<evidence type="ECO:0000256" key="1">
    <source>
        <dbReference type="ARBA" id="ARBA00022574"/>
    </source>
</evidence>
<feature type="coiled-coil region" evidence="3">
    <location>
        <begin position="650"/>
        <end position="677"/>
    </location>
</feature>
<dbReference type="InterPro" id="IPR050349">
    <property type="entry name" value="WD_LIS1/nudF_dynein_reg"/>
</dbReference>
<dbReference type="AlphaFoldDB" id="A0C275"/>
<dbReference type="PANTHER" id="PTHR44129">
    <property type="entry name" value="WD REPEAT-CONTAINING PROTEIN POP1"/>
    <property type="match status" value="1"/>
</dbReference>